<dbReference type="GO" id="GO:0000105">
    <property type="term" value="P:L-histidine biosynthetic process"/>
    <property type="evidence" value="ECO:0007669"/>
    <property type="project" value="UniProtKB-UniRule"/>
</dbReference>
<evidence type="ECO:0000256" key="3">
    <source>
        <dbReference type="ARBA" id="ARBA00005539"/>
    </source>
</evidence>
<dbReference type="NCBIfam" id="TIGR00443">
    <property type="entry name" value="hisZ_biosyn_reg"/>
    <property type="match status" value="1"/>
</dbReference>
<comment type="pathway">
    <text evidence="2 9">Amino-acid biosynthesis; L-histidine biosynthesis; L-histidine from 5-phospho-alpha-D-ribose 1-diphosphate: step 1/9.</text>
</comment>
<dbReference type="RefSeq" id="WP_212508394.1">
    <property type="nucleotide sequence ID" value="NZ_CP060696.1"/>
</dbReference>
<comment type="similarity">
    <text evidence="3 9">Belongs to the class-II aminoacyl-tRNA synthetase family. HisZ subfamily.</text>
</comment>
<dbReference type="HAMAP" id="MF_00125">
    <property type="entry name" value="HisZ"/>
    <property type="match status" value="1"/>
</dbReference>
<keyword evidence="6 9" id="KW-0028">Amino-acid biosynthesis</keyword>
<proteinExistence type="inferred from homology"/>
<protein>
    <recommendedName>
        <fullName evidence="4 9">ATP phosphoribosyltransferase regulatory subunit</fullName>
    </recommendedName>
</protein>
<accession>A0A7G9WKW6</accession>
<evidence type="ECO:0000313" key="12">
    <source>
        <dbReference type="EMBL" id="QNO19328.1"/>
    </source>
</evidence>
<dbReference type="UniPathway" id="UPA00031">
    <property type="reaction ID" value="UER00006"/>
</dbReference>
<feature type="binding site" evidence="10">
    <location>
        <begin position="81"/>
        <end position="83"/>
    </location>
    <ligand>
        <name>L-histidine</name>
        <dbReference type="ChEBI" id="CHEBI:57595"/>
    </ligand>
</feature>
<evidence type="ECO:0000256" key="7">
    <source>
        <dbReference type="ARBA" id="ARBA00023102"/>
    </source>
</evidence>
<keyword evidence="5 9" id="KW-0963">Cytoplasm</keyword>
<comment type="miscellaneous">
    <text evidence="9">This function is generally fulfilled by the C-terminal part of HisG, which is missing in some bacteria such as this one.</text>
</comment>
<organism evidence="12 13">
    <name type="scientific">Caproicibacterium amylolyticum</name>
    <dbReference type="NCBI Taxonomy" id="2766537"/>
    <lineage>
        <taxon>Bacteria</taxon>
        <taxon>Bacillati</taxon>
        <taxon>Bacillota</taxon>
        <taxon>Clostridia</taxon>
        <taxon>Eubacteriales</taxon>
        <taxon>Oscillospiraceae</taxon>
        <taxon>Caproicibacterium</taxon>
    </lineage>
</organism>
<dbReference type="PANTHER" id="PTHR43707:SF6">
    <property type="entry name" value="ATP PHOSPHORIBOSYLTRANSFERASE REGULATORY SUBUNIT"/>
    <property type="match status" value="1"/>
</dbReference>
<evidence type="ECO:0000256" key="4">
    <source>
        <dbReference type="ARBA" id="ARBA00020397"/>
    </source>
</evidence>
<feature type="domain" description="Class II Histidinyl-tRNA synthetase (HisRS)-like catalytic core" evidence="11">
    <location>
        <begin position="11"/>
        <end position="318"/>
    </location>
</feature>
<evidence type="ECO:0000256" key="5">
    <source>
        <dbReference type="ARBA" id="ARBA00022490"/>
    </source>
</evidence>
<dbReference type="CDD" id="cd00773">
    <property type="entry name" value="HisRS-like_core"/>
    <property type="match status" value="1"/>
</dbReference>
<name>A0A7G9WKW6_9FIRM</name>
<dbReference type="InterPro" id="IPR045864">
    <property type="entry name" value="aa-tRNA-synth_II/BPL/LPL"/>
</dbReference>
<evidence type="ECO:0000256" key="9">
    <source>
        <dbReference type="HAMAP-Rule" id="MF_00125"/>
    </source>
</evidence>
<dbReference type="GO" id="GO:0006427">
    <property type="term" value="P:histidyl-tRNA aminoacylation"/>
    <property type="evidence" value="ECO:0007669"/>
    <property type="project" value="TreeGrafter"/>
</dbReference>
<evidence type="ECO:0000259" key="11">
    <source>
        <dbReference type="Pfam" id="PF13393"/>
    </source>
</evidence>
<feature type="binding site" evidence="10">
    <location>
        <position position="125"/>
    </location>
    <ligand>
        <name>L-histidine</name>
        <dbReference type="ChEBI" id="CHEBI:57595"/>
    </ligand>
</feature>
<feature type="binding site" evidence="10">
    <location>
        <position position="129"/>
    </location>
    <ligand>
        <name>L-histidine</name>
        <dbReference type="ChEBI" id="CHEBI:57595"/>
    </ligand>
</feature>
<keyword evidence="13" id="KW-1185">Reference proteome</keyword>
<dbReference type="PANTHER" id="PTHR43707">
    <property type="entry name" value="HISTIDYL-TRNA SYNTHETASE"/>
    <property type="match status" value="1"/>
</dbReference>
<dbReference type="GO" id="GO:0005737">
    <property type="term" value="C:cytoplasm"/>
    <property type="evidence" value="ECO:0007669"/>
    <property type="project" value="UniProtKB-SubCell"/>
</dbReference>
<dbReference type="KEGG" id="caml:H6X83_06945"/>
<dbReference type="InterPro" id="IPR004517">
    <property type="entry name" value="HisZ"/>
</dbReference>
<reference evidence="12 13" key="1">
    <citation type="submission" date="2020-08" db="EMBL/GenBank/DDBJ databases">
        <authorList>
            <person name="Ren C."/>
            <person name="Gu Y."/>
            <person name="Xu Y."/>
        </authorList>
    </citation>
    <scope>NUCLEOTIDE SEQUENCE [LARGE SCALE GENOMIC DNA]</scope>
    <source>
        <strain evidence="12 13">LBM18003</strain>
    </source>
</reference>
<comment type="function">
    <text evidence="8 9">Required for the first step of histidine biosynthesis. May allow the feedback regulation of ATP phosphoribosyltransferase activity by histidine.</text>
</comment>
<dbReference type="EMBL" id="CP060696">
    <property type="protein sequence ID" value="QNO19328.1"/>
    <property type="molecule type" value="Genomic_DNA"/>
</dbReference>
<feature type="binding site" evidence="10">
    <location>
        <position position="111"/>
    </location>
    <ligand>
        <name>L-histidine</name>
        <dbReference type="ChEBI" id="CHEBI:57595"/>
    </ligand>
</feature>
<evidence type="ECO:0000256" key="2">
    <source>
        <dbReference type="ARBA" id="ARBA00004667"/>
    </source>
</evidence>
<evidence type="ECO:0000256" key="1">
    <source>
        <dbReference type="ARBA" id="ARBA00004496"/>
    </source>
</evidence>
<dbReference type="GO" id="GO:0004821">
    <property type="term" value="F:histidine-tRNA ligase activity"/>
    <property type="evidence" value="ECO:0007669"/>
    <property type="project" value="TreeGrafter"/>
</dbReference>
<dbReference type="PIRSF" id="PIRSF001549">
    <property type="entry name" value="His-tRNA_synth"/>
    <property type="match status" value="1"/>
</dbReference>
<keyword evidence="7 9" id="KW-0368">Histidine biosynthesis</keyword>
<dbReference type="InterPro" id="IPR004516">
    <property type="entry name" value="HisRS/HisZ"/>
</dbReference>
<comment type="subcellular location">
    <subcellularLocation>
        <location evidence="1 9">Cytoplasm</location>
    </subcellularLocation>
</comment>
<dbReference type="Pfam" id="PF13393">
    <property type="entry name" value="tRNA-synt_His"/>
    <property type="match status" value="1"/>
</dbReference>
<dbReference type="SUPFAM" id="SSF55681">
    <property type="entry name" value="Class II aaRS and biotin synthetases"/>
    <property type="match status" value="1"/>
</dbReference>
<dbReference type="GO" id="GO:0016757">
    <property type="term" value="F:glycosyltransferase activity"/>
    <property type="evidence" value="ECO:0007669"/>
    <property type="project" value="UniProtKB-KW"/>
</dbReference>
<sequence length="397" mass="43984">MKKNNMITPEGTRDLLFEECLARRAVENKLTAAFRTRGYNEVMTSGLEFYDVFDPESSGISPEEMYKMSDRRGRLLVMRPDSTMPIARLVATRLQNHQLPLRLFYTQPVYRSNPGLAGRLDENAQAGIELMGASGIRADLEVLTTAVEALSACSPDFRLELGHAGFFRELARQLPITEEQREDIRSAIETKNYAALDTTLDAIPQTAAVAGMRRLPRLFGGEEVFEQAQEVCPTETAKMTLSYLHKIYHAVQDLGLGNRVIVDLGLVQRNDYYTDIIFTAYTEGYGDSILMGGRYDNLLAHFNCPMPAIGFGINVDALTRIALAHGHFSAPPAAQILVYSENGYSIKALSHARALTKQGLRCETSVAETQAEAEAYAHSIGIRRLDVVGAKITEVLL</sequence>
<dbReference type="AlphaFoldDB" id="A0A7G9WKW6"/>
<evidence type="ECO:0000256" key="10">
    <source>
        <dbReference type="PIRSR" id="PIRSR001549-1"/>
    </source>
</evidence>
<keyword evidence="12" id="KW-0328">Glycosyltransferase</keyword>
<dbReference type="InterPro" id="IPR041715">
    <property type="entry name" value="HisRS-like_core"/>
</dbReference>
<feature type="binding site" evidence="10">
    <location>
        <begin position="272"/>
        <end position="273"/>
    </location>
    <ligand>
        <name>L-histidine</name>
        <dbReference type="ChEBI" id="CHEBI:57595"/>
    </ligand>
</feature>
<evidence type="ECO:0000256" key="8">
    <source>
        <dbReference type="ARBA" id="ARBA00025246"/>
    </source>
</evidence>
<dbReference type="Gene3D" id="3.30.930.10">
    <property type="entry name" value="Bira Bifunctional Protein, Domain 2"/>
    <property type="match status" value="1"/>
</dbReference>
<dbReference type="GO" id="GO:0140096">
    <property type="term" value="F:catalytic activity, acting on a protein"/>
    <property type="evidence" value="ECO:0007669"/>
    <property type="project" value="UniProtKB-ARBA"/>
</dbReference>
<gene>
    <name evidence="9 12" type="primary">hisZ</name>
    <name evidence="12" type="ORF">H6X83_06945</name>
</gene>
<evidence type="ECO:0000313" key="13">
    <source>
        <dbReference type="Proteomes" id="UP000516046"/>
    </source>
</evidence>
<dbReference type="Proteomes" id="UP000516046">
    <property type="component" value="Chromosome"/>
</dbReference>
<keyword evidence="12" id="KW-0808">Transferase</keyword>
<comment type="subunit">
    <text evidence="9">Heteromultimer composed of HisG and HisZ subunits.</text>
</comment>
<evidence type="ECO:0000256" key="6">
    <source>
        <dbReference type="ARBA" id="ARBA00022605"/>
    </source>
</evidence>